<keyword evidence="2" id="KW-0472">Membrane</keyword>
<evidence type="ECO:0000256" key="2">
    <source>
        <dbReference type="SAM" id="Phobius"/>
    </source>
</evidence>
<evidence type="ECO:0000256" key="1">
    <source>
        <dbReference type="SAM" id="MobiDB-lite"/>
    </source>
</evidence>
<keyword evidence="4" id="KW-1185">Reference proteome</keyword>
<feature type="compositionally biased region" description="Basic and acidic residues" evidence="1">
    <location>
        <begin position="50"/>
        <end position="62"/>
    </location>
</feature>
<feature type="region of interest" description="Disordered" evidence="1">
    <location>
        <begin position="48"/>
        <end position="74"/>
    </location>
</feature>
<feature type="transmembrane region" description="Helical" evidence="2">
    <location>
        <begin position="128"/>
        <end position="150"/>
    </location>
</feature>
<keyword evidence="2" id="KW-0812">Transmembrane</keyword>
<evidence type="ECO:0000313" key="4">
    <source>
        <dbReference type="Proteomes" id="UP000245698"/>
    </source>
</evidence>
<accession>A0A2P9AP02</accession>
<organism evidence="3 4">
    <name type="scientific">Mesorhizobium delmotii</name>
    <dbReference type="NCBI Taxonomy" id="1631247"/>
    <lineage>
        <taxon>Bacteria</taxon>
        <taxon>Pseudomonadati</taxon>
        <taxon>Pseudomonadota</taxon>
        <taxon>Alphaproteobacteria</taxon>
        <taxon>Hyphomicrobiales</taxon>
        <taxon>Phyllobacteriaceae</taxon>
        <taxon>Mesorhizobium</taxon>
    </lineage>
</organism>
<feature type="transmembrane region" description="Helical" evidence="2">
    <location>
        <begin position="242"/>
        <end position="266"/>
    </location>
</feature>
<dbReference type="EMBL" id="FUIG01000041">
    <property type="protein sequence ID" value="SJM32884.1"/>
    <property type="molecule type" value="Genomic_DNA"/>
</dbReference>
<feature type="compositionally biased region" description="Basic and acidic residues" evidence="1">
    <location>
        <begin position="1"/>
        <end position="16"/>
    </location>
</feature>
<dbReference type="Proteomes" id="UP000245698">
    <property type="component" value="Unassembled WGS sequence"/>
</dbReference>
<protein>
    <submittedName>
        <fullName evidence="3">Uncharacterized protein</fullName>
    </submittedName>
</protein>
<proteinExistence type="predicted"/>
<gene>
    <name evidence="3" type="ORF">BQ8482_330019</name>
</gene>
<dbReference type="AlphaFoldDB" id="A0A2P9AP02"/>
<feature type="transmembrane region" description="Helical" evidence="2">
    <location>
        <begin position="215"/>
        <end position="235"/>
    </location>
</feature>
<keyword evidence="2" id="KW-1133">Transmembrane helix</keyword>
<evidence type="ECO:0000313" key="3">
    <source>
        <dbReference type="EMBL" id="SJM32884.1"/>
    </source>
</evidence>
<sequence>MVHFRDTVGRASRHDQQPTGGKTGRHGERPFLCDLEAMSGTAVAVQENLNRSDRPERGRRSCTENSSAGTEKCPTGLRRAAKSWELRKAVFPPPLLLPEHRLCERGACPAPALNRLQHCPPRAKKRDYFLAFAFAGAAFAFGLAAGAAFFTATEDFAAAAFFAGAAFLAGAAFFIGAVLAGAAFFVAGFAGAFAAGFLAGAALALAGAAFVTAGFAAAFAVGFLAGAAFALAAAFGLAAGAAFFTAAAAFAATAFTGAFFAGAFFAGDLDAGALDDCLAISCPLVVPTAVNDPARNAYLTRACLASEASA</sequence>
<feature type="transmembrane region" description="Helical" evidence="2">
    <location>
        <begin position="156"/>
        <end position="175"/>
    </location>
</feature>
<feature type="region of interest" description="Disordered" evidence="1">
    <location>
        <begin position="1"/>
        <end position="29"/>
    </location>
</feature>
<reference evidence="4" key="1">
    <citation type="submission" date="2016-12" db="EMBL/GenBank/DDBJ databases">
        <authorList>
            <person name="Brunel B."/>
        </authorList>
    </citation>
    <scope>NUCLEOTIDE SEQUENCE [LARGE SCALE GENOMIC DNA]</scope>
</reference>
<feature type="transmembrane region" description="Helical" evidence="2">
    <location>
        <begin position="182"/>
        <end position="209"/>
    </location>
</feature>
<name>A0A2P9AP02_9HYPH</name>